<dbReference type="OrthoDB" id="3340390at2759"/>
<dbReference type="Pfam" id="PF04820">
    <property type="entry name" value="Trp_halogenase"/>
    <property type="match status" value="2"/>
</dbReference>
<dbReference type="VEuPathDB" id="FungiDB:Bcin14g03760"/>
<evidence type="ECO:0000256" key="1">
    <source>
        <dbReference type="ARBA" id="ARBA00005706"/>
    </source>
</evidence>
<dbReference type="GO" id="GO:0004497">
    <property type="term" value="F:monooxygenase activity"/>
    <property type="evidence" value="ECO:0007669"/>
    <property type="project" value="UniProtKB-KW"/>
</dbReference>
<dbReference type="Proteomes" id="UP000001798">
    <property type="component" value="Chromosome 14"/>
</dbReference>
<dbReference type="RefSeq" id="XP_024553010.1">
    <property type="nucleotide sequence ID" value="XM_024697195.1"/>
</dbReference>
<comment type="similarity">
    <text evidence="1">Belongs to the flavin-dependent halogenase family.</text>
</comment>
<dbReference type="InterPro" id="IPR006905">
    <property type="entry name" value="Flavin_halogenase"/>
</dbReference>
<reference evidence="4 5" key="1">
    <citation type="journal article" date="2011" name="PLoS Genet.">
        <title>Genomic analysis of the necrotrophic fungal pathogens Sclerotinia sclerotiorum and Botrytis cinerea.</title>
        <authorList>
            <person name="Amselem J."/>
            <person name="Cuomo C.A."/>
            <person name="van Kan J.A."/>
            <person name="Viaud M."/>
            <person name="Benito E.P."/>
            <person name="Couloux A."/>
            <person name="Coutinho P.M."/>
            <person name="de Vries R.P."/>
            <person name="Dyer P.S."/>
            <person name="Fillinger S."/>
            <person name="Fournier E."/>
            <person name="Gout L."/>
            <person name="Hahn M."/>
            <person name="Kohn L."/>
            <person name="Lapalu N."/>
            <person name="Plummer K.M."/>
            <person name="Pradier J.M."/>
            <person name="Quevillon E."/>
            <person name="Sharon A."/>
            <person name="Simon A."/>
            <person name="ten Have A."/>
            <person name="Tudzynski B."/>
            <person name="Tudzynski P."/>
            <person name="Wincker P."/>
            <person name="Andrew M."/>
            <person name="Anthouard V."/>
            <person name="Beever R.E."/>
            <person name="Beffa R."/>
            <person name="Benoit I."/>
            <person name="Bouzid O."/>
            <person name="Brault B."/>
            <person name="Chen Z."/>
            <person name="Choquer M."/>
            <person name="Collemare J."/>
            <person name="Cotton P."/>
            <person name="Danchin E.G."/>
            <person name="Da Silva C."/>
            <person name="Gautier A."/>
            <person name="Giraud C."/>
            <person name="Giraud T."/>
            <person name="Gonzalez C."/>
            <person name="Grossetete S."/>
            <person name="Guldener U."/>
            <person name="Henrissat B."/>
            <person name="Howlett B.J."/>
            <person name="Kodira C."/>
            <person name="Kretschmer M."/>
            <person name="Lappartient A."/>
            <person name="Leroch M."/>
            <person name="Levis C."/>
            <person name="Mauceli E."/>
            <person name="Neuveglise C."/>
            <person name="Oeser B."/>
            <person name="Pearson M."/>
            <person name="Poulain J."/>
            <person name="Poussereau N."/>
            <person name="Quesneville H."/>
            <person name="Rascle C."/>
            <person name="Schumacher J."/>
            <person name="Segurens B."/>
            <person name="Sexton A."/>
            <person name="Silva E."/>
            <person name="Sirven C."/>
            <person name="Soanes D.M."/>
            <person name="Talbot N.J."/>
            <person name="Templeton M."/>
            <person name="Yandava C."/>
            <person name="Yarden O."/>
            <person name="Zeng Q."/>
            <person name="Rollins J.A."/>
            <person name="Lebrun M.H."/>
            <person name="Dickman M."/>
        </authorList>
    </citation>
    <scope>NUCLEOTIDE SEQUENCE [LARGE SCALE GENOMIC DNA]</scope>
    <source>
        <strain evidence="4 5">B05.10</strain>
    </source>
</reference>
<proteinExistence type="inferred from homology"/>
<dbReference type="InterPro" id="IPR036188">
    <property type="entry name" value="FAD/NAD-bd_sf"/>
</dbReference>
<organism evidence="4 5">
    <name type="scientific">Botryotinia fuckeliana (strain B05.10)</name>
    <name type="common">Noble rot fungus</name>
    <name type="synonym">Botrytis cinerea</name>
    <dbReference type="NCBI Taxonomy" id="332648"/>
    <lineage>
        <taxon>Eukaryota</taxon>
        <taxon>Fungi</taxon>
        <taxon>Dikarya</taxon>
        <taxon>Ascomycota</taxon>
        <taxon>Pezizomycotina</taxon>
        <taxon>Leotiomycetes</taxon>
        <taxon>Helotiales</taxon>
        <taxon>Sclerotiniaceae</taxon>
        <taxon>Botrytis</taxon>
    </lineage>
</organism>
<keyword evidence="2" id="KW-0560">Oxidoreductase</keyword>
<dbReference type="PANTHER" id="PTHR43747">
    <property type="entry name" value="FAD-BINDING PROTEIN"/>
    <property type="match status" value="1"/>
</dbReference>
<accession>A0A384K358</accession>
<keyword evidence="5" id="KW-1185">Reference proteome</keyword>
<evidence type="ECO:0000313" key="4">
    <source>
        <dbReference type="EMBL" id="ATZ57218.1"/>
    </source>
</evidence>
<name>A0A384K358_BOTFB</name>
<dbReference type="GeneID" id="5426220"/>
<reference evidence="4 5" key="2">
    <citation type="journal article" date="2012" name="Eukaryot. Cell">
        <title>Genome update of Botrytis cinerea strains B05.10 and T4.</title>
        <authorList>
            <person name="Staats M."/>
            <person name="van Kan J.A."/>
        </authorList>
    </citation>
    <scope>NUCLEOTIDE SEQUENCE [LARGE SCALE GENOMIC DNA]</scope>
    <source>
        <strain evidence="4 5">B05.10</strain>
    </source>
</reference>
<gene>
    <name evidence="4" type="ORF">BCIN_14g03760</name>
</gene>
<dbReference type="EMBL" id="CP009818">
    <property type="protein sequence ID" value="ATZ57218.1"/>
    <property type="molecule type" value="Genomic_DNA"/>
</dbReference>
<dbReference type="KEGG" id="bfu:BCIN_14g03760"/>
<evidence type="ECO:0000313" key="5">
    <source>
        <dbReference type="Proteomes" id="UP000001798"/>
    </source>
</evidence>
<dbReference type="AlphaFoldDB" id="A0A384K358"/>
<evidence type="ECO:0000256" key="3">
    <source>
        <dbReference type="ARBA" id="ARBA00023033"/>
    </source>
</evidence>
<dbReference type="Gene3D" id="3.50.50.60">
    <property type="entry name" value="FAD/NAD(P)-binding domain"/>
    <property type="match status" value="1"/>
</dbReference>
<protein>
    <submittedName>
        <fullName evidence="4">Uncharacterized protein</fullName>
    </submittedName>
</protein>
<reference evidence="4 5" key="3">
    <citation type="journal article" date="2017" name="Mol. Plant Pathol.">
        <title>A gapless genome sequence of the fungus Botrytis cinerea.</title>
        <authorList>
            <person name="Van Kan J.A."/>
            <person name="Stassen J.H."/>
            <person name="Mosbach A."/>
            <person name="Van Der Lee T.A."/>
            <person name="Faino L."/>
            <person name="Farmer A.D."/>
            <person name="Papasotiriou D.G."/>
            <person name="Zhou S."/>
            <person name="Seidl M.F."/>
            <person name="Cottam E."/>
            <person name="Edel D."/>
            <person name="Hahn M."/>
            <person name="Schwartz D.C."/>
            <person name="Dietrich R.A."/>
            <person name="Widdison S."/>
            <person name="Scalliet G."/>
        </authorList>
    </citation>
    <scope>NUCLEOTIDE SEQUENCE [LARGE SCALE GENOMIC DNA]</scope>
    <source>
        <strain evidence="4 5">B05.10</strain>
    </source>
</reference>
<dbReference type="SUPFAM" id="SSF51905">
    <property type="entry name" value="FAD/NAD(P)-binding domain"/>
    <property type="match status" value="1"/>
</dbReference>
<dbReference type="InterPro" id="IPR050816">
    <property type="entry name" value="Flavin-dep_Halogenase_NPB"/>
</dbReference>
<sequence length="504" mass="55164">MSVPDRCTVLVVVGGPGGSYAAAVLAREGIDTVMLEADVYPRYHIGESMLPSLRNYLGFIDLDSTFDSYGFTKKTGAAFRLSPERREGFTDFVGTGGPQNYSWNVVRSEADNLMFRHAGKCGANIFDGVKVDSINFAPWAIESELSLAKDAAGAGATSLGRPVSAKYTHKIDDVSGVITFDYIIDASGRSGLLNTKDLKNRSYNQQLKNVAIWGYWEGAGEYGAGTKRANSPYFEALQDESGWAWFIPLHDGTTSVGIAMQEQLAKEMKAASANTKEFYHKAVKLAPDVNKLLDSGKLISELRSASDYSYNSSSYAIPYARVVGNAGCFIDPFFSSGVHIAITGGLSAATSICAAIRQDCLEQIAAQWHSNKIREAYARFLFVVLGAYKQMRNQKEFVLSDFGEDNFDRVFSFFGPTIQGAADATNKIKQAEFAKTVAFLSRSVEQRFSAARDDEVFLDEAILHQFRQNQIQSAKTMNDFTTDIIDGRASHLVKGSLGLIDLNV</sequence>
<dbReference type="PANTHER" id="PTHR43747:SF5">
    <property type="entry name" value="FAD-BINDING DOMAIN-CONTAINING PROTEIN"/>
    <property type="match status" value="1"/>
</dbReference>
<keyword evidence="3" id="KW-0503">Monooxygenase</keyword>
<evidence type="ECO:0000256" key="2">
    <source>
        <dbReference type="ARBA" id="ARBA00023002"/>
    </source>
</evidence>